<dbReference type="EMBL" id="CAJPDQ010000022">
    <property type="protein sequence ID" value="CAF9924813.1"/>
    <property type="molecule type" value="Genomic_DNA"/>
</dbReference>
<dbReference type="Gene3D" id="1.10.260.130">
    <property type="match status" value="1"/>
</dbReference>
<dbReference type="InterPro" id="IPR005152">
    <property type="entry name" value="Lipase_secreted"/>
</dbReference>
<protein>
    <recommendedName>
        <fullName evidence="4">Triacylglycerol lipase</fullName>
    </recommendedName>
</protein>
<proteinExistence type="predicted"/>
<evidence type="ECO:0008006" key="4">
    <source>
        <dbReference type="Google" id="ProtNLM"/>
    </source>
</evidence>
<dbReference type="GO" id="GO:0004806">
    <property type="term" value="F:triacylglycerol lipase activity"/>
    <property type="evidence" value="ECO:0007669"/>
    <property type="project" value="InterPro"/>
</dbReference>
<keyword evidence="1" id="KW-0378">Hydrolase</keyword>
<dbReference type="PANTHER" id="PTHR34853:SF5">
    <property type="entry name" value="LIP-DOMAIN-CONTAINING PROTEIN-RELATED"/>
    <property type="match status" value="1"/>
</dbReference>
<name>A0A8H3FHW2_9LECA</name>
<accession>A0A8H3FHW2</accession>
<dbReference type="OrthoDB" id="2373480at2759"/>
<dbReference type="Pfam" id="PF03583">
    <property type="entry name" value="LIP"/>
    <property type="match status" value="1"/>
</dbReference>
<reference evidence="2" key="1">
    <citation type="submission" date="2021-03" db="EMBL/GenBank/DDBJ databases">
        <authorList>
            <person name="Tagirdzhanova G."/>
        </authorList>
    </citation>
    <scope>NUCLEOTIDE SEQUENCE</scope>
</reference>
<dbReference type="GO" id="GO:0016042">
    <property type="term" value="P:lipid catabolic process"/>
    <property type="evidence" value="ECO:0007669"/>
    <property type="project" value="InterPro"/>
</dbReference>
<dbReference type="SUPFAM" id="SSF53474">
    <property type="entry name" value="alpha/beta-Hydrolases"/>
    <property type="match status" value="1"/>
</dbReference>
<organism evidence="2 3">
    <name type="scientific">Gomphillus americanus</name>
    <dbReference type="NCBI Taxonomy" id="1940652"/>
    <lineage>
        <taxon>Eukaryota</taxon>
        <taxon>Fungi</taxon>
        <taxon>Dikarya</taxon>
        <taxon>Ascomycota</taxon>
        <taxon>Pezizomycotina</taxon>
        <taxon>Lecanoromycetes</taxon>
        <taxon>OSLEUM clade</taxon>
        <taxon>Ostropomycetidae</taxon>
        <taxon>Ostropales</taxon>
        <taxon>Graphidaceae</taxon>
        <taxon>Gomphilloideae</taxon>
        <taxon>Gomphillus</taxon>
    </lineage>
</organism>
<evidence type="ECO:0000313" key="3">
    <source>
        <dbReference type="Proteomes" id="UP000664169"/>
    </source>
</evidence>
<gene>
    <name evidence="2" type="ORF">GOMPHAMPRED_003718</name>
</gene>
<dbReference type="Gene3D" id="3.40.50.1820">
    <property type="entry name" value="alpha/beta hydrolase"/>
    <property type="match status" value="1"/>
</dbReference>
<evidence type="ECO:0000256" key="1">
    <source>
        <dbReference type="ARBA" id="ARBA00022801"/>
    </source>
</evidence>
<dbReference type="PANTHER" id="PTHR34853">
    <property type="match status" value="1"/>
</dbReference>
<dbReference type="Proteomes" id="UP000664169">
    <property type="component" value="Unassembled WGS sequence"/>
</dbReference>
<evidence type="ECO:0000313" key="2">
    <source>
        <dbReference type="EMBL" id="CAF9924813.1"/>
    </source>
</evidence>
<sequence length="567" mass="61094">MVNLYNVDGTMNRHWLIPFHGTVSMIPRLAYLTSTEKSVSALTDIELCQEGQQKTLMHEPGTSNGNISGTSFTRWSKSSCIFIDYILTANHPDHAANATGTTIILRQARRKRGQRRGRIALVSAQSNAQILFTALLSTTAAAPFWHKLVQRDVAVPPSQDAFYVQPSNINSYKPGAVIRSRSLPATLPGLNSGENAGANLKSVTQYMYRTTDGLGDPVAAVNTLLVPNLNADNMKLLSFQTHYDTANNDCSPSWTLRPESNNTAGDDEIFMIAGLNKGWYVVTSDYEGLEAQFTAGLMAGYGTLDSLRAVLSSTSTATSGLSPKARHVLWGYSGGALASEWAAELAPKYAPELKIQGAALGGLTPNVTNVLYTINGGQNAGLTFTGIAGLTRIWPNATKWLNDNLIPSKAAEFRRFAAECSNTNNTSGKNIGDYFINGFASLNEPIPQQLLETNGQMGYHSTPKIPLYFYKAAEDEISPVGDTDALYARYCAKGATIQYDRNVLGDHFSEVVTGAGAAIEWVEDRLNGIAVSNQGECVKNTVVESSLDVADFLDLGAVLIAALLALL</sequence>
<keyword evidence="3" id="KW-1185">Reference proteome</keyword>
<dbReference type="AlphaFoldDB" id="A0A8H3FHW2"/>
<comment type="caution">
    <text evidence="2">The sequence shown here is derived from an EMBL/GenBank/DDBJ whole genome shotgun (WGS) entry which is preliminary data.</text>
</comment>
<dbReference type="InterPro" id="IPR029058">
    <property type="entry name" value="AB_hydrolase_fold"/>
</dbReference>